<evidence type="ECO:0000313" key="1">
    <source>
        <dbReference type="EMBL" id="WYW20571.1"/>
    </source>
</evidence>
<accession>A0ACD5BMF2</accession>
<protein>
    <submittedName>
        <fullName evidence="1">Uncharacterized protein</fullName>
    </submittedName>
</protein>
<dbReference type="Proteomes" id="UP001456344">
    <property type="component" value="Chromosome"/>
</dbReference>
<dbReference type="EMBL" id="CP150484">
    <property type="protein sequence ID" value="WYW20571.1"/>
    <property type="molecule type" value="Genomic_DNA"/>
</dbReference>
<reference evidence="1" key="1">
    <citation type="submission" date="2023-10" db="EMBL/GenBank/DDBJ databases">
        <title>Whole genome sequencing of actinobacterial strain Amycolatopsis sp. (BCA-696) identifies the underlying plant growth-promoting genes.</title>
        <authorList>
            <person name="Gandham P."/>
            <person name="Vadla N."/>
            <person name="Saji A."/>
            <person name="Srinivas V."/>
            <person name="Ruperao P."/>
            <person name="Selvanayagam S."/>
            <person name="Saxena R.K."/>
            <person name="Rathore A."/>
            <person name="Gopalakrishnan S."/>
            <person name="Thakur V."/>
        </authorList>
    </citation>
    <scope>NUCLEOTIDE SEQUENCE</scope>
    <source>
        <strain evidence="1">BCA-696</strain>
    </source>
</reference>
<organism evidence="1 2">
    <name type="scientific">Amycolatopsis coloradensis</name>
    <dbReference type="NCBI Taxonomy" id="76021"/>
    <lineage>
        <taxon>Bacteria</taxon>
        <taxon>Bacillati</taxon>
        <taxon>Actinomycetota</taxon>
        <taxon>Actinomycetes</taxon>
        <taxon>Pseudonocardiales</taxon>
        <taxon>Pseudonocardiaceae</taxon>
        <taxon>Amycolatopsis</taxon>
    </lineage>
</organism>
<sequence>MTILKFSGEVAEFHQRYRRGYPVEVFDKLVAEFGLSTEDTALDLGCGTGQLSAAISPYAPFVEPVQVRMLTGRKG</sequence>
<name>A0ACD5BMF2_9PSEU</name>
<gene>
    <name evidence="1" type="ORF">LCL61_33975</name>
</gene>
<proteinExistence type="predicted"/>
<keyword evidence="2" id="KW-1185">Reference proteome</keyword>
<evidence type="ECO:0000313" key="2">
    <source>
        <dbReference type="Proteomes" id="UP001456344"/>
    </source>
</evidence>